<dbReference type="Proteomes" id="UP001268864">
    <property type="component" value="Unassembled WGS sequence"/>
</dbReference>
<dbReference type="RefSeq" id="WP_310899509.1">
    <property type="nucleotide sequence ID" value="NZ_JAMQOS010000001.1"/>
</dbReference>
<proteinExistence type="predicted"/>
<comment type="caution">
    <text evidence="2">The sequence shown here is derived from an EMBL/GenBank/DDBJ whole genome shotgun (WGS) entry which is preliminary data.</text>
</comment>
<keyword evidence="1" id="KW-1133">Transmembrane helix</keyword>
<sequence>MLLPAVVELLIETFGPFLIPATLFVLGAIGYLFLYLMTRSRRETYTDDRM</sequence>
<keyword evidence="1" id="KW-0812">Transmembrane</keyword>
<dbReference type="EMBL" id="JAMQOS010000001">
    <property type="protein sequence ID" value="MDS0281678.1"/>
    <property type="molecule type" value="Genomic_DNA"/>
</dbReference>
<evidence type="ECO:0000313" key="2">
    <source>
        <dbReference type="EMBL" id="MDS0281678.1"/>
    </source>
</evidence>
<organism evidence="2 3">
    <name type="scientific">Haloarcula onubensis</name>
    <dbReference type="NCBI Taxonomy" id="2950539"/>
    <lineage>
        <taxon>Archaea</taxon>
        <taxon>Methanobacteriati</taxon>
        <taxon>Methanobacteriota</taxon>
        <taxon>Stenosarchaea group</taxon>
        <taxon>Halobacteria</taxon>
        <taxon>Halobacteriales</taxon>
        <taxon>Haloarculaceae</taxon>
        <taxon>Haloarcula</taxon>
    </lineage>
</organism>
<protein>
    <submittedName>
        <fullName evidence="2">Uncharacterized protein</fullName>
    </submittedName>
</protein>
<feature type="transmembrane region" description="Helical" evidence="1">
    <location>
        <begin position="17"/>
        <end position="36"/>
    </location>
</feature>
<name>A0ABU2FLR3_9EURY</name>
<keyword evidence="3" id="KW-1185">Reference proteome</keyword>
<accession>A0ABU2FLR3</accession>
<evidence type="ECO:0000256" key="1">
    <source>
        <dbReference type="SAM" id="Phobius"/>
    </source>
</evidence>
<reference evidence="2 3" key="1">
    <citation type="submission" date="2022-06" db="EMBL/GenBank/DDBJ databases">
        <title>Halomicroarcula sp. a new haloarchaeum isolate from saline soil.</title>
        <authorList>
            <person name="Strakova D."/>
            <person name="Galisteo C."/>
            <person name="Sanchez-Porro C."/>
            <person name="Ventosa A."/>
        </authorList>
    </citation>
    <scope>NUCLEOTIDE SEQUENCE [LARGE SCALE GENOMIC DNA]</scope>
    <source>
        <strain evidence="2 3">S3CR25-11</strain>
    </source>
</reference>
<evidence type="ECO:0000313" key="3">
    <source>
        <dbReference type="Proteomes" id="UP001268864"/>
    </source>
</evidence>
<gene>
    <name evidence="2" type="ORF">NDI86_06050</name>
</gene>
<keyword evidence="1" id="KW-0472">Membrane</keyword>